<dbReference type="PROSITE" id="PS50110">
    <property type="entry name" value="RESPONSE_REGULATORY"/>
    <property type="match status" value="1"/>
</dbReference>
<feature type="domain" description="Response regulatory" evidence="3">
    <location>
        <begin position="5"/>
        <end position="119"/>
    </location>
</feature>
<dbReference type="Pfam" id="PF00072">
    <property type="entry name" value="Response_reg"/>
    <property type="match status" value="1"/>
</dbReference>
<dbReference type="InterPro" id="IPR050595">
    <property type="entry name" value="Bact_response_regulator"/>
</dbReference>
<gene>
    <name evidence="4" type="ORF">JI746_00330</name>
</gene>
<evidence type="ECO:0000256" key="1">
    <source>
        <dbReference type="ARBA" id="ARBA00022553"/>
    </source>
</evidence>
<feature type="modified residue" description="4-aspartylphosphate" evidence="2">
    <location>
        <position position="54"/>
    </location>
</feature>
<evidence type="ECO:0000256" key="2">
    <source>
        <dbReference type="PROSITE-ProRule" id="PRU00169"/>
    </source>
</evidence>
<accession>A0ABS1JH42</accession>
<protein>
    <submittedName>
        <fullName evidence="4">Response regulator</fullName>
    </submittedName>
</protein>
<dbReference type="EMBL" id="JAEQND010000001">
    <property type="protein sequence ID" value="MBL0423539.1"/>
    <property type="molecule type" value="Genomic_DNA"/>
</dbReference>
<name>A0ABS1JH42_9BURK</name>
<dbReference type="CDD" id="cd00156">
    <property type="entry name" value="REC"/>
    <property type="match status" value="1"/>
</dbReference>
<dbReference type="RefSeq" id="WP_201686792.1">
    <property type="nucleotide sequence ID" value="NZ_JAEQND010000001.1"/>
</dbReference>
<keyword evidence="5" id="KW-1185">Reference proteome</keyword>
<evidence type="ECO:0000313" key="5">
    <source>
        <dbReference type="Proteomes" id="UP000622707"/>
    </source>
</evidence>
<dbReference type="Proteomes" id="UP000622707">
    <property type="component" value="Unassembled WGS sequence"/>
</dbReference>
<organism evidence="4 5">
    <name type="scientific">Ramlibacter alkalitolerans</name>
    <dbReference type="NCBI Taxonomy" id="2039631"/>
    <lineage>
        <taxon>Bacteria</taxon>
        <taxon>Pseudomonadati</taxon>
        <taxon>Pseudomonadota</taxon>
        <taxon>Betaproteobacteria</taxon>
        <taxon>Burkholderiales</taxon>
        <taxon>Comamonadaceae</taxon>
        <taxon>Ramlibacter</taxon>
    </lineage>
</organism>
<dbReference type="InterPro" id="IPR001789">
    <property type="entry name" value="Sig_transdc_resp-reg_receiver"/>
</dbReference>
<sequence>MSRGSVLIVEDEHLLGDNLQEFLRRRGWQALLARSGEDALQAVASSKPCVILMDYELPGMDGFQTLGAIRARHDCCGCILMTAHTGEIVVRQAREHRIRQVLYKPFALSEMEQWLIAEAAHCNCGTHET</sequence>
<dbReference type="Gene3D" id="3.40.50.2300">
    <property type="match status" value="1"/>
</dbReference>
<dbReference type="SMART" id="SM00448">
    <property type="entry name" value="REC"/>
    <property type="match status" value="1"/>
</dbReference>
<dbReference type="SUPFAM" id="SSF52172">
    <property type="entry name" value="CheY-like"/>
    <property type="match status" value="1"/>
</dbReference>
<dbReference type="InterPro" id="IPR011006">
    <property type="entry name" value="CheY-like_superfamily"/>
</dbReference>
<dbReference type="PANTHER" id="PTHR44591">
    <property type="entry name" value="STRESS RESPONSE REGULATOR PROTEIN 1"/>
    <property type="match status" value="1"/>
</dbReference>
<evidence type="ECO:0000313" key="4">
    <source>
        <dbReference type="EMBL" id="MBL0423539.1"/>
    </source>
</evidence>
<keyword evidence="1 2" id="KW-0597">Phosphoprotein</keyword>
<evidence type="ECO:0000259" key="3">
    <source>
        <dbReference type="PROSITE" id="PS50110"/>
    </source>
</evidence>
<dbReference type="PANTHER" id="PTHR44591:SF23">
    <property type="entry name" value="CHEY SUBFAMILY"/>
    <property type="match status" value="1"/>
</dbReference>
<comment type="caution">
    <text evidence="4">The sequence shown here is derived from an EMBL/GenBank/DDBJ whole genome shotgun (WGS) entry which is preliminary data.</text>
</comment>
<reference evidence="4 5" key="1">
    <citation type="journal article" date="2017" name="Int. J. Syst. Evol. Microbiol.">
        <title>Ramlibacter alkalitolerans sp. nov., alkali-tolerant bacterium isolated from soil of ginseng.</title>
        <authorList>
            <person name="Lee D.H."/>
            <person name="Cha C.J."/>
        </authorList>
    </citation>
    <scope>NUCLEOTIDE SEQUENCE [LARGE SCALE GENOMIC DNA]</scope>
    <source>
        <strain evidence="4 5">KACC 19305</strain>
    </source>
</reference>
<proteinExistence type="predicted"/>